<evidence type="ECO:0000259" key="3">
    <source>
        <dbReference type="Pfam" id="PF03781"/>
    </source>
</evidence>
<dbReference type="PROSITE" id="PS51257">
    <property type="entry name" value="PROKAR_LIPOPROTEIN"/>
    <property type="match status" value="1"/>
</dbReference>
<feature type="region of interest" description="Disordered" evidence="1">
    <location>
        <begin position="32"/>
        <end position="62"/>
    </location>
</feature>
<dbReference type="Proteomes" id="UP001248581">
    <property type="component" value="Chromosome"/>
</dbReference>
<dbReference type="InterPro" id="IPR042095">
    <property type="entry name" value="SUMF_sf"/>
</dbReference>
<accession>A0ABY9TGF1</accession>
<organism evidence="4 5">
    <name type="scientific">Thalassotalea nanhaiensis</name>
    <dbReference type="NCBI Taxonomy" id="3065648"/>
    <lineage>
        <taxon>Bacteria</taxon>
        <taxon>Pseudomonadati</taxon>
        <taxon>Pseudomonadota</taxon>
        <taxon>Gammaproteobacteria</taxon>
        <taxon>Alteromonadales</taxon>
        <taxon>Colwelliaceae</taxon>
        <taxon>Thalassotalea</taxon>
    </lineage>
</organism>
<dbReference type="PANTHER" id="PTHR23150:SF19">
    <property type="entry name" value="FORMYLGLYCINE-GENERATING ENZYME"/>
    <property type="match status" value="1"/>
</dbReference>
<keyword evidence="2" id="KW-0732">Signal</keyword>
<dbReference type="SUPFAM" id="SSF56436">
    <property type="entry name" value="C-type lectin-like"/>
    <property type="match status" value="1"/>
</dbReference>
<dbReference type="RefSeq" id="WP_348386040.1">
    <property type="nucleotide sequence ID" value="NZ_CP134146.1"/>
</dbReference>
<feature type="chain" id="PRO_5045269456" evidence="2">
    <location>
        <begin position="31"/>
        <end position="295"/>
    </location>
</feature>
<reference evidence="5" key="1">
    <citation type="submission" date="2023-09" db="EMBL/GenBank/DDBJ databases">
        <authorList>
            <person name="Li S."/>
            <person name="Li X."/>
            <person name="Zhang C."/>
            <person name="Zhao Z."/>
        </authorList>
    </citation>
    <scope>NUCLEOTIDE SEQUENCE [LARGE SCALE GENOMIC DNA]</scope>
    <source>
        <strain evidence="5">SQ345</strain>
    </source>
</reference>
<evidence type="ECO:0000313" key="4">
    <source>
        <dbReference type="EMBL" id="WNC66875.1"/>
    </source>
</evidence>
<dbReference type="PANTHER" id="PTHR23150">
    <property type="entry name" value="SULFATASE MODIFYING FACTOR 1, 2"/>
    <property type="match status" value="1"/>
</dbReference>
<dbReference type="InterPro" id="IPR016187">
    <property type="entry name" value="CTDL_fold"/>
</dbReference>
<protein>
    <submittedName>
        <fullName evidence="4">SUMF1/EgtB/PvdO family nonheme iron enzyme</fullName>
    </submittedName>
</protein>
<evidence type="ECO:0000313" key="5">
    <source>
        <dbReference type="Proteomes" id="UP001248581"/>
    </source>
</evidence>
<gene>
    <name evidence="4" type="ORF">RI845_10025</name>
</gene>
<evidence type="ECO:0000256" key="1">
    <source>
        <dbReference type="SAM" id="MobiDB-lite"/>
    </source>
</evidence>
<name>A0ABY9TGF1_9GAMM</name>
<evidence type="ECO:0000256" key="2">
    <source>
        <dbReference type="SAM" id="SignalP"/>
    </source>
</evidence>
<dbReference type="InterPro" id="IPR005532">
    <property type="entry name" value="SUMF_dom"/>
</dbReference>
<dbReference type="InterPro" id="IPR051043">
    <property type="entry name" value="Sulfatase_Mod_Factor_Kinase"/>
</dbReference>
<dbReference type="EMBL" id="CP134146">
    <property type="protein sequence ID" value="WNC66875.1"/>
    <property type="molecule type" value="Genomic_DNA"/>
</dbReference>
<feature type="domain" description="Sulfatase-modifying factor enzyme-like" evidence="3">
    <location>
        <begin position="70"/>
        <end position="291"/>
    </location>
</feature>
<dbReference type="Pfam" id="PF03781">
    <property type="entry name" value="FGE-sulfatase"/>
    <property type="match status" value="1"/>
</dbReference>
<proteinExistence type="predicted"/>
<keyword evidence="5" id="KW-1185">Reference proteome</keyword>
<sequence length="295" mass="33428">MKRLTNLYIRLFRLFLLNLLTLLILGCAPSEDTSVDTSADTDKVTKPSENTKSPEKKHQLSKASEEQLLANMVWVEGGNFLMGSDAPTARNRENTVHTVSLDGFYIGKTEVQALLWEEIMGWNTAYFTCDTCPINNISWFNVQVFIERLNNATGLKFRLPTEAEWEYAAKGGQQSKGFIYSGSNNIADVAWYQANSKNKSHPVALKQPNELGLYDMTGNLWEFCQDDMDRNTYSTKARTNPLFLRSTDPKQKTMKVIRGSGYEFGPDESEVYRRDGATNNVRMPDIGFRLALSKK</sequence>
<feature type="signal peptide" evidence="2">
    <location>
        <begin position="1"/>
        <end position="30"/>
    </location>
</feature>
<dbReference type="Gene3D" id="3.90.1580.10">
    <property type="entry name" value="paralog of FGE (formylglycine-generating enzyme)"/>
    <property type="match status" value="1"/>
</dbReference>